<dbReference type="PANTHER" id="PTHR43302">
    <property type="entry name" value="TRANSPORTER ARSB-RELATED"/>
    <property type="match status" value="1"/>
</dbReference>
<comment type="caution">
    <text evidence="10">The sequence shown here is derived from an EMBL/GenBank/DDBJ whole genome shotgun (WGS) entry which is preliminary data.</text>
</comment>
<feature type="transmembrane region" description="Helical" evidence="8">
    <location>
        <begin position="446"/>
        <end position="464"/>
    </location>
</feature>
<accession>A0A9Q0JU45</accession>
<evidence type="ECO:0000256" key="2">
    <source>
        <dbReference type="ARBA" id="ARBA00022448"/>
    </source>
</evidence>
<feature type="region of interest" description="Disordered" evidence="7">
    <location>
        <begin position="292"/>
        <end position="343"/>
    </location>
</feature>
<gene>
    <name evidence="10" type="ORF">NE237_027342</name>
</gene>
<dbReference type="EMBL" id="JAMYWD010000012">
    <property type="protein sequence ID" value="KAJ4950510.1"/>
    <property type="molecule type" value="Genomic_DNA"/>
</dbReference>
<feature type="transmembrane region" description="Helical" evidence="8">
    <location>
        <begin position="363"/>
        <end position="395"/>
    </location>
</feature>
<proteinExistence type="predicted"/>
<keyword evidence="2" id="KW-0813">Transport</keyword>
<dbReference type="InterPro" id="IPR004680">
    <property type="entry name" value="Cit_transptr-like_dom"/>
</dbReference>
<evidence type="ECO:0000256" key="8">
    <source>
        <dbReference type="SAM" id="Phobius"/>
    </source>
</evidence>
<evidence type="ECO:0000256" key="5">
    <source>
        <dbReference type="ARBA" id="ARBA00022989"/>
    </source>
</evidence>
<keyword evidence="4 8" id="KW-0812">Transmembrane</keyword>
<dbReference type="PANTHER" id="PTHR43302:SF15">
    <property type="entry name" value="SILICON EFFLUX TRANSPORTER LSI2"/>
    <property type="match status" value="1"/>
</dbReference>
<dbReference type="CDD" id="cd01117">
    <property type="entry name" value="YbiR_permease"/>
    <property type="match status" value="1"/>
</dbReference>
<organism evidence="10 11">
    <name type="scientific">Protea cynaroides</name>
    <dbReference type="NCBI Taxonomy" id="273540"/>
    <lineage>
        <taxon>Eukaryota</taxon>
        <taxon>Viridiplantae</taxon>
        <taxon>Streptophyta</taxon>
        <taxon>Embryophyta</taxon>
        <taxon>Tracheophyta</taxon>
        <taxon>Spermatophyta</taxon>
        <taxon>Magnoliopsida</taxon>
        <taxon>Proteales</taxon>
        <taxon>Proteaceae</taxon>
        <taxon>Protea</taxon>
    </lineage>
</organism>
<evidence type="ECO:0000256" key="1">
    <source>
        <dbReference type="ARBA" id="ARBA00004651"/>
    </source>
</evidence>
<dbReference type="AlphaFoldDB" id="A0A9Q0JU45"/>
<feature type="transmembrane region" description="Helical" evidence="8">
    <location>
        <begin position="407"/>
        <end position="425"/>
    </location>
</feature>
<evidence type="ECO:0000259" key="9">
    <source>
        <dbReference type="Pfam" id="PF03600"/>
    </source>
</evidence>
<dbReference type="GO" id="GO:0055085">
    <property type="term" value="P:transmembrane transport"/>
    <property type="evidence" value="ECO:0007669"/>
    <property type="project" value="InterPro"/>
</dbReference>
<dbReference type="Pfam" id="PF03600">
    <property type="entry name" value="CitMHS"/>
    <property type="match status" value="1"/>
</dbReference>
<dbReference type="OrthoDB" id="442352at2759"/>
<dbReference type="Proteomes" id="UP001141806">
    <property type="component" value="Unassembled WGS sequence"/>
</dbReference>
<protein>
    <recommendedName>
        <fullName evidence="9">Citrate transporter-like domain-containing protein</fullName>
    </recommendedName>
</protein>
<evidence type="ECO:0000313" key="11">
    <source>
        <dbReference type="Proteomes" id="UP001141806"/>
    </source>
</evidence>
<evidence type="ECO:0000256" key="6">
    <source>
        <dbReference type="ARBA" id="ARBA00023136"/>
    </source>
</evidence>
<feature type="domain" description="Citrate transporter-like" evidence="9">
    <location>
        <begin position="24"/>
        <end position="498"/>
    </location>
</feature>
<keyword evidence="11" id="KW-1185">Reference proteome</keyword>
<feature type="transmembrane region" description="Helical" evidence="8">
    <location>
        <begin position="58"/>
        <end position="79"/>
    </location>
</feature>
<keyword evidence="3" id="KW-1003">Cell membrane</keyword>
<keyword evidence="5 8" id="KW-1133">Transmembrane helix</keyword>
<evidence type="ECO:0000256" key="3">
    <source>
        <dbReference type="ARBA" id="ARBA00022475"/>
    </source>
</evidence>
<feature type="transmembrane region" description="Helical" evidence="8">
    <location>
        <begin position="181"/>
        <end position="204"/>
    </location>
</feature>
<feature type="transmembrane region" description="Helical" evidence="8">
    <location>
        <begin position="32"/>
        <end position="52"/>
    </location>
</feature>
<evidence type="ECO:0000256" key="4">
    <source>
        <dbReference type="ARBA" id="ARBA00022692"/>
    </source>
</evidence>
<dbReference type="GO" id="GO:0005886">
    <property type="term" value="C:plasma membrane"/>
    <property type="evidence" value="ECO:0007669"/>
    <property type="project" value="UniProtKB-SubCell"/>
</dbReference>
<evidence type="ECO:0000313" key="10">
    <source>
        <dbReference type="EMBL" id="KAJ4950510.1"/>
    </source>
</evidence>
<sequence>MAMAATVKVVLGSIAFAIFWVLAVFPSVPLLPIGRTAGALLGAMLMVIFRVMTPDQAYAAIDLPILGLLFGTMVVSVYLERADMFKYLGKLLSWKSQGSKDLLCRLCLVSAISSALFTNDTSCVVLTDFVLKIARQHNLPPLPFLLALASSANIGSSATPIGNPQNLVIAVQGKISFGQFLLGIFPAMLVGVVVNAVILLCMYWKLLSVEKDVEDAPAEVIAEEDVMSHRFSPATMSHLTSFNSQEWNSTLEPSNVHSSPHLNRDSVYVETPRKQPSSSEIDIHTASSLGVDATRNSNASKDVPSADNSSQRREESAPSRRFFSSPTNGITATSNVPGDAVSVRSSDERELGKRWKRLLWKTCVYLVTIGMLISLLMGLNMSWTAITAALALVVLDFKDARPCLEKVSYSLLIFFCGMFITVDGFNKTGIPSVIWDFMEPHARINHASGVAVLSLVILVLSNFASNVPTVLLLGARVAASAASISSADEKKAWLILAWFIRFEEERVDVEGNGDRICEEGGIYVQAVLPSSRSATAKTSIPDGTNSYMLWNQFQVGTNFYMPWNQFHAAADLDGLSEGRGTKRSWPQKASRQAPSLDTSNLLTTEIGADRFVEAHPQSMAEAFYCSLLLVGDVNSFAICDHQI</sequence>
<name>A0A9Q0JU45_9MAGN</name>
<evidence type="ECO:0000256" key="7">
    <source>
        <dbReference type="SAM" id="MobiDB-lite"/>
    </source>
</evidence>
<reference evidence="10" key="1">
    <citation type="journal article" date="2023" name="Plant J.">
        <title>The genome of the king protea, Protea cynaroides.</title>
        <authorList>
            <person name="Chang J."/>
            <person name="Duong T.A."/>
            <person name="Schoeman C."/>
            <person name="Ma X."/>
            <person name="Roodt D."/>
            <person name="Barker N."/>
            <person name="Li Z."/>
            <person name="Van de Peer Y."/>
            <person name="Mizrachi E."/>
        </authorList>
    </citation>
    <scope>NUCLEOTIDE SEQUENCE</scope>
    <source>
        <tissue evidence="10">Young leaves</tissue>
    </source>
</reference>
<feature type="compositionally biased region" description="Polar residues" evidence="7">
    <location>
        <begin position="322"/>
        <end position="336"/>
    </location>
</feature>
<feature type="transmembrane region" description="Helical" evidence="8">
    <location>
        <begin position="6"/>
        <end position="25"/>
    </location>
</feature>
<keyword evidence="6 8" id="KW-0472">Membrane</keyword>
<comment type="subcellular location">
    <subcellularLocation>
        <location evidence="1">Cell membrane</location>
        <topology evidence="1">Multi-pass membrane protein</topology>
    </subcellularLocation>
</comment>